<reference evidence="2 3" key="1">
    <citation type="journal article" date="2013" name="J. Virol.">
        <title>New Insights into the Evolution of Entomopoxvirinae from the Complete Genome Sequences of Four Entomopoxviruses Infecting Adoxophyes honmai, Choristoneura biennis, Choristoneura rosaceana, and Mythimna separata.</title>
        <authorList>
            <person name="Theze J."/>
            <person name="Takatsuka J."/>
            <person name="Li Z."/>
            <person name="Gallais J."/>
            <person name="Doucet D."/>
            <person name="Arif B."/>
            <person name="Nakai M."/>
            <person name="Herniou E.A."/>
        </authorList>
    </citation>
    <scope>NUCLEOTIDE SEQUENCE [LARGE SCALE GENOMIC DNA]</scope>
</reference>
<name>A0A916KQ36_9POXV</name>
<feature type="compositionally biased region" description="Pro residues" evidence="1">
    <location>
        <begin position="127"/>
        <end position="141"/>
    </location>
</feature>
<sequence length="156" mass="17703">MAPPVDPVKDLINKTVQVIANIDQATKQILSESIKKSLENPQSADHDYLTYVNNQINQLVDASTNFTPDQWSYLGDKLLKDLVLVNYYQYKLQQMQNTSQLALNQLTQLYGDLKESYDELVESWPEIPTPEPTPEPSPGPVPLASQPLDFSKRNRN</sequence>
<protein>
    <submittedName>
        <fullName evidence="2">Uncharacterized protein</fullName>
    </submittedName>
</protein>
<evidence type="ECO:0000313" key="2">
    <source>
        <dbReference type="EMBL" id="CCU56254.1"/>
    </source>
</evidence>
<organism evidence="2 3">
    <name type="scientific">Mythimna separata entomopoxvirus 'L'</name>
    <dbReference type="NCBI Taxonomy" id="1293572"/>
    <lineage>
        <taxon>Viruses</taxon>
        <taxon>Varidnaviria</taxon>
        <taxon>Bamfordvirae</taxon>
        <taxon>Nucleocytoviricota</taxon>
        <taxon>Pokkesviricetes</taxon>
        <taxon>Chitovirales</taxon>
        <taxon>Poxviridae</taxon>
        <taxon>Entomopoxvirinae</taxon>
        <taxon>Betaentomopoxvirus</taxon>
        <taxon>Betaentomopoxvirus mseparata</taxon>
        <taxon>Mythimna separata entomopoxvirus</taxon>
    </lineage>
</organism>
<gene>
    <name evidence="2" type="ORF">MYSEV_056</name>
</gene>
<dbReference type="RefSeq" id="YP_008003573.1">
    <property type="nucleotide sequence ID" value="NC_021246.1"/>
</dbReference>
<dbReference type="GeneID" id="15613678"/>
<dbReference type="Proteomes" id="UP000792671">
    <property type="component" value="Genome"/>
</dbReference>
<proteinExistence type="predicted"/>
<dbReference type="OrthoDB" id="19405at10239"/>
<dbReference type="EMBL" id="HF679134">
    <property type="protein sequence ID" value="CCU56254.1"/>
    <property type="molecule type" value="Genomic_DNA"/>
</dbReference>
<evidence type="ECO:0000256" key="1">
    <source>
        <dbReference type="SAM" id="MobiDB-lite"/>
    </source>
</evidence>
<accession>A0A916KQ36</accession>
<dbReference type="KEGG" id="vg:15613678"/>
<feature type="region of interest" description="Disordered" evidence="1">
    <location>
        <begin position="123"/>
        <end position="156"/>
    </location>
</feature>
<keyword evidence="3" id="KW-1185">Reference proteome</keyword>
<evidence type="ECO:0000313" key="3">
    <source>
        <dbReference type="Proteomes" id="UP000792671"/>
    </source>
</evidence>